<evidence type="ECO:0000313" key="2">
    <source>
        <dbReference type="Proteomes" id="UP000501812"/>
    </source>
</evidence>
<proteinExistence type="predicted"/>
<evidence type="ECO:0000313" key="1">
    <source>
        <dbReference type="EMBL" id="QJE96594.1"/>
    </source>
</evidence>
<protein>
    <recommendedName>
        <fullName evidence="3">Spermidine synthase</fullName>
    </recommendedName>
</protein>
<name>A0A858RJ97_9BACT</name>
<dbReference type="AlphaFoldDB" id="A0A858RJ97"/>
<organism evidence="1 2">
    <name type="scientific">Luteolibacter luteus</name>
    <dbReference type="NCBI Taxonomy" id="2728835"/>
    <lineage>
        <taxon>Bacteria</taxon>
        <taxon>Pseudomonadati</taxon>
        <taxon>Verrucomicrobiota</taxon>
        <taxon>Verrucomicrobiia</taxon>
        <taxon>Verrucomicrobiales</taxon>
        <taxon>Verrucomicrobiaceae</taxon>
        <taxon>Luteolibacter</taxon>
    </lineage>
</organism>
<dbReference type="SUPFAM" id="SSF53335">
    <property type="entry name" value="S-adenosyl-L-methionine-dependent methyltransferases"/>
    <property type="match status" value="1"/>
</dbReference>
<evidence type="ECO:0008006" key="3">
    <source>
        <dbReference type="Google" id="ProtNLM"/>
    </source>
</evidence>
<dbReference type="InterPro" id="IPR029063">
    <property type="entry name" value="SAM-dependent_MTases_sf"/>
</dbReference>
<keyword evidence="2" id="KW-1185">Reference proteome</keyword>
<sequence length="225" mass="25072">MKPRLNLAETTLPDGSVLGLHEHDGRKYLQHDNVQLSGPTTAASERELGRVACAPFRSVKQPKIWVIGLGLGEILSGAMETLPQKKGTFVIAERWMVLREWYRKFLPESPALTDSRAVITEDTGPTMFHEYDGVLHAVLMHADTAAHGERGKPIFEDRRWLAAVHGALQPGGLLGIASSRPVPNIERNLARAGFEVVRHEIDATPNARRPRRHFIWLARKGKSDD</sequence>
<dbReference type="KEGG" id="luo:HHL09_12635"/>
<dbReference type="EMBL" id="CP051774">
    <property type="protein sequence ID" value="QJE96594.1"/>
    <property type="molecule type" value="Genomic_DNA"/>
</dbReference>
<accession>A0A858RJ97</accession>
<dbReference type="Proteomes" id="UP000501812">
    <property type="component" value="Chromosome"/>
</dbReference>
<dbReference type="RefSeq" id="WP_169454995.1">
    <property type="nucleotide sequence ID" value="NZ_CP051774.1"/>
</dbReference>
<reference evidence="1 2" key="1">
    <citation type="submission" date="2020-04" db="EMBL/GenBank/DDBJ databases">
        <title>Luteolibacter sp. G-1-1-1 isolated from soil.</title>
        <authorList>
            <person name="Dahal R.H."/>
        </authorList>
    </citation>
    <scope>NUCLEOTIDE SEQUENCE [LARGE SCALE GENOMIC DNA]</scope>
    <source>
        <strain evidence="1 2">G-1-1-1</strain>
    </source>
</reference>
<gene>
    <name evidence="1" type="ORF">HHL09_12635</name>
</gene>
<dbReference type="Gene3D" id="3.40.50.150">
    <property type="entry name" value="Vaccinia Virus protein VP39"/>
    <property type="match status" value="1"/>
</dbReference>